<organism evidence="2 3">
    <name type="scientific">Portunus trituberculatus</name>
    <name type="common">Swimming crab</name>
    <name type="synonym">Neptunus trituberculatus</name>
    <dbReference type="NCBI Taxonomy" id="210409"/>
    <lineage>
        <taxon>Eukaryota</taxon>
        <taxon>Metazoa</taxon>
        <taxon>Ecdysozoa</taxon>
        <taxon>Arthropoda</taxon>
        <taxon>Crustacea</taxon>
        <taxon>Multicrustacea</taxon>
        <taxon>Malacostraca</taxon>
        <taxon>Eumalacostraca</taxon>
        <taxon>Eucarida</taxon>
        <taxon>Decapoda</taxon>
        <taxon>Pleocyemata</taxon>
        <taxon>Brachyura</taxon>
        <taxon>Eubrachyura</taxon>
        <taxon>Portunoidea</taxon>
        <taxon>Portunidae</taxon>
        <taxon>Portuninae</taxon>
        <taxon>Portunus</taxon>
    </lineage>
</organism>
<name>A0A5B7K239_PORTR</name>
<sequence length="59" mass="6630">MKSPNEPEDEEVLATRRRIRDKLHAEERRGKLAGCSRKSGTRRQEEGGLPERANTAAGK</sequence>
<gene>
    <name evidence="2" type="ORF">E2C01_096473</name>
</gene>
<accession>A0A5B7K239</accession>
<reference evidence="2 3" key="1">
    <citation type="submission" date="2019-05" db="EMBL/GenBank/DDBJ databases">
        <title>Another draft genome of Portunus trituberculatus and its Hox gene families provides insights of decapod evolution.</title>
        <authorList>
            <person name="Jeong J.-H."/>
            <person name="Song I."/>
            <person name="Kim S."/>
            <person name="Choi T."/>
            <person name="Kim D."/>
            <person name="Ryu S."/>
            <person name="Kim W."/>
        </authorList>
    </citation>
    <scope>NUCLEOTIDE SEQUENCE [LARGE SCALE GENOMIC DNA]</scope>
    <source>
        <tissue evidence="2">Muscle</tissue>
    </source>
</reference>
<feature type="region of interest" description="Disordered" evidence="1">
    <location>
        <begin position="1"/>
        <end position="59"/>
    </location>
</feature>
<evidence type="ECO:0000256" key="1">
    <source>
        <dbReference type="SAM" id="MobiDB-lite"/>
    </source>
</evidence>
<dbReference type="AlphaFoldDB" id="A0A5B7K239"/>
<proteinExistence type="predicted"/>
<feature type="compositionally biased region" description="Acidic residues" evidence="1">
    <location>
        <begin position="1"/>
        <end position="12"/>
    </location>
</feature>
<keyword evidence="3" id="KW-1185">Reference proteome</keyword>
<comment type="caution">
    <text evidence="2">The sequence shown here is derived from an EMBL/GenBank/DDBJ whole genome shotgun (WGS) entry which is preliminary data.</text>
</comment>
<protein>
    <submittedName>
        <fullName evidence="2">Uncharacterized protein</fullName>
    </submittedName>
</protein>
<dbReference type="EMBL" id="VSRR010125135">
    <property type="protein sequence ID" value="MPD00966.1"/>
    <property type="molecule type" value="Genomic_DNA"/>
</dbReference>
<evidence type="ECO:0000313" key="3">
    <source>
        <dbReference type="Proteomes" id="UP000324222"/>
    </source>
</evidence>
<evidence type="ECO:0000313" key="2">
    <source>
        <dbReference type="EMBL" id="MPD00966.1"/>
    </source>
</evidence>
<dbReference type="Proteomes" id="UP000324222">
    <property type="component" value="Unassembled WGS sequence"/>
</dbReference>